<dbReference type="InterPro" id="IPR017907">
    <property type="entry name" value="Znf_RING_CS"/>
</dbReference>
<keyword evidence="6 13" id="KW-0479">Metal-binding</keyword>
<dbReference type="InterPro" id="IPR012227">
    <property type="entry name" value="TNF_rcpt-assoc_TRAF_met"/>
</dbReference>
<proteinExistence type="inferred from homology"/>
<dbReference type="Pfam" id="PF21363">
    <property type="entry name" value="TRAF3_RING"/>
    <property type="match status" value="1"/>
</dbReference>
<dbReference type="CDD" id="cd03780">
    <property type="entry name" value="MATH_TRAF5"/>
    <property type="match status" value="1"/>
</dbReference>
<dbReference type="PANTHER" id="PTHR10131">
    <property type="entry name" value="TNF RECEPTOR ASSOCIATED FACTOR"/>
    <property type="match status" value="1"/>
</dbReference>
<dbReference type="GO" id="GO:0043123">
    <property type="term" value="P:positive regulation of canonical NF-kappaB signal transduction"/>
    <property type="evidence" value="ECO:0007669"/>
    <property type="project" value="InterPro"/>
</dbReference>
<dbReference type="GO" id="GO:0005164">
    <property type="term" value="F:tumor necrosis factor receptor binding"/>
    <property type="evidence" value="ECO:0007669"/>
    <property type="project" value="UniProtKB-UniRule"/>
</dbReference>
<dbReference type="FunFam" id="3.30.40.10:FF:000274">
    <property type="entry name" value="TNF receptor-associated factor"/>
    <property type="match status" value="1"/>
</dbReference>
<dbReference type="GO" id="GO:0019221">
    <property type="term" value="P:cytokine-mediated signaling pathway"/>
    <property type="evidence" value="ECO:0007669"/>
    <property type="project" value="UniProtKB-ARBA"/>
</dbReference>
<dbReference type="FunFam" id="2.60.210.10:FF:000001">
    <property type="entry name" value="TNF receptor-associated factor"/>
    <property type="match status" value="1"/>
</dbReference>
<dbReference type="InterPro" id="IPR049342">
    <property type="entry name" value="TRAF1-6_MATH_dom"/>
</dbReference>
<name>A0A8C6N2Y4_MUSSI</name>
<evidence type="ECO:0000256" key="11">
    <source>
        <dbReference type="ARBA" id="ARBA00023054"/>
    </source>
</evidence>
<evidence type="ECO:0000256" key="4">
    <source>
        <dbReference type="ARBA" id="ARBA00022499"/>
    </source>
</evidence>
<evidence type="ECO:0000259" key="18">
    <source>
        <dbReference type="PROSITE" id="PS50145"/>
    </source>
</evidence>
<evidence type="ECO:0000313" key="19">
    <source>
        <dbReference type="Ensembl" id="ENSMSIP00000032060.1"/>
    </source>
</evidence>
<keyword evidence="5" id="KW-0053">Apoptosis</keyword>
<dbReference type="PROSITE" id="PS50089">
    <property type="entry name" value="ZF_RING_2"/>
    <property type="match status" value="1"/>
</dbReference>
<evidence type="ECO:0000256" key="2">
    <source>
        <dbReference type="ARBA" id="ARBA00006608"/>
    </source>
</evidence>
<dbReference type="PROSITE" id="PS50145">
    <property type="entry name" value="ZF_TRAF"/>
    <property type="match status" value="2"/>
</dbReference>
<keyword evidence="20" id="KW-1185">Reference proteome</keyword>
<protein>
    <recommendedName>
        <fullName evidence="13">TNF receptor-associated factor</fullName>
        <ecNumber evidence="13">2.3.2.27</ecNumber>
    </recommendedName>
</protein>
<dbReference type="GO" id="GO:0042981">
    <property type="term" value="P:regulation of apoptotic process"/>
    <property type="evidence" value="ECO:0007669"/>
    <property type="project" value="InterPro"/>
</dbReference>
<dbReference type="AlphaFoldDB" id="A0A8C6N2Y4"/>
<dbReference type="InterPro" id="IPR008974">
    <property type="entry name" value="TRAF-like"/>
</dbReference>
<evidence type="ECO:0000256" key="14">
    <source>
        <dbReference type="PROSITE-ProRule" id="PRU00207"/>
    </source>
</evidence>
<dbReference type="SMART" id="SM00184">
    <property type="entry name" value="RING"/>
    <property type="match status" value="1"/>
</dbReference>
<reference evidence="19" key="2">
    <citation type="submission" date="2025-09" db="UniProtKB">
        <authorList>
            <consortium name="Ensembl"/>
        </authorList>
    </citation>
    <scope>IDENTIFICATION</scope>
</reference>
<reference evidence="19" key="1">
    <citation type="submission" date="2025-08" db="UniProtKB">
        <authorList>
            <consortium name="Ensembl"/>
        </authorList>
    </citation>
    <scope>IDENTIFICATION</scope>
</reference>
<dbReference type="Ensembl" id="ENSMSIT00000040445.1">
    <property type="protein sequence ID" value="ENSMSIP00000032060.1"/>
    <property type="gene ID" value="ENSMSIG00000026837.1"/>
</dbReference>
<dbReference type="InterPro" id="IPR013083">
    <property type="entry name" value="Znf_RING/FYVE/PHD"/>
</dbReference>
<sequence length="552" mass="63181">MAHSEEQAAVPCAFIRQNSGNSISLDFEPDTEYQFVEQLEERYKCAFCHSVLHNPHQTGCGHRFCQQCIRSLRELNSVPICPVDKEVIKPQEVFKDNCCKREVLNLHVYCKNAPGCNARIILGRFQDHLQHCSFQAVPCPNESCREAMLRKDVKEHLSAYCRFREEKCLYCKRDIVVTNLQDHEENSCPAYPVSCPNRCVQTIPRARVNEHLTVCPEAEQDCPFKHYGCTVKGKRGNLQEHERAALQDHMLLVLEKNYQLEQQVNALLSSLERKKKMAAADSAIQCATNPMSHFQDICSFLYRKALTSHTDKSAWLEAQVRQLLQIVNQQPSRLDLRSLVDAVDSVKQRITQLEASDQRLVLLEGETSKHDAHINIHKAQLNKNEERFKQLEGACYSGKLIWKVTDYRVKKREAVEGHTVSVFSQPFYTSRCGYRLCARAYLNGDGSGKGTHLSLYFVVMRGEFDSLLQWPFRQRVTLMLLDQSGKKNHIVETFKADPNSSSFKRPDGEMNIASGCPRFVSHSTLENSKNTYIKDDTLFLKVAVDLTDLEDL</sequence>
<evidence type="ECO:0000313" key="20">
    <source>
        <dbReference type="Proteomes" id="UP000694415"/>
    </source>
</evidence>
<accession>A0A8C6N2Y4</accession>
<dbReference type="SMART" id="SM00061">
    <property type="entry name" value="MATH"/>
    <property type="match status" value="1"/>
</dbReference>
<evidence type="ECO:0000259" key="16">
    <source>
        <dbReference type="PROSITE" id="PS50089"/>
    </source>
</evidence>
<dbReference type="GO" id="GO:0009898">
    <property type="term" value="C:cytoplasmic side of plasma membrane"/>
    <property type="evidence" value="ECO:0007669"/>
    <property type="project" value="UniProtKB-ARBA"/>
</dbReference>
<feature type="zinc finger region" description="TRAF-type" evidence="14">
    <location>
        <begin position="183"/>
        <end position="239"/>
    </location>
</feature>
<evidence type="ECO:0000256" key="15">
    <source>
        <dbReference type="SAM" id="Coils"/>
    </source>
</evidence>
<keyword evidence="11 15" id="KW-0175">Coiled coil</keyword>
<dbReference type="GO" id="GO:0008270">
    <property type="term" value="F:zinc ion binding"/>
    <property type="evidence" value="ECO:0007669"/>
    <property type="project" value="UniProtKB-UniRule"/>
</dbReference>
<keyword evidence="9 13" id="KW-0862">Zinc</keyword>
<evidence type="ECO:0000256" key="10">
    <source>
        <dbReference type="ARBA" id="ARBA00022843"/>
    </source>
</evidence>
<evidence type="ECO:0000256" key="5">
    <source>
        <dbReference type="ARBA" id="ARBA00022703"/>
    </source>
</evidence>
<dbReference type="InterPro" id="IPR002083">
    <property type="entry name" value="MATH/TRAF_dom"/>
</dbReference>
<dbReference type="InterPro" id="IPR049440">
    <property type="entry name" value="TRAF3/5_RING"/>
</dbReference>
<evidence type="ECO:0000256" key="3">
    <source>
        <dbReference type="ARBA" id="ARBA00022490"/>
    </source>
</evidence>
<evidence type="ECO:0000256" key="9">
    <source>
        <dbReference type="ARBA" id="ARBA00022833"/>
    </source>
</evidence>
<comment type="similarity">
    <text evidence="2">Belongs to the TNF receptor-associated factor family. A subfamily.</text>
</comment>
<dbReference type="GO" id="GO:0035631">
    <property type="term" value="C:CD40 receptor complex"/>
    <property type="evidence" value="ECO:0007669"/>
    <property type="project" value="UniProtKB-ARBA"/>
</dbReference>
<keyword evidence="10" id="KW-0832">Ubl conjugation</keyword>
<evidence type="ECO:0000256" key="8">
    <source>
        <dbReference type="ARBA" id="ARBA00022771"/>
    </source>
</evidence>
<evidence type="ECO:0000256" key="12">
    <source>
        <dbReference type="ARBA" id="ARBA00057263"/>
    </source>
</evidence>
<dbReference type="Gene3D" id="2.60.210.10">
    <property type="entry name" value="Apoptosis, Tumor Necrosis Factor Receptor Associated Protein 2, Chain A"/>
    <property type="match status" value="1"/>
</dbReference>
<dbReference type="CDD" id="cd16642">
    <property type="entry name" value="mRING-HC-C3HC3D_TRAF5"/>
    <property type="match status" value="1"/>
</dbReference>
<dbReference type="InterPro" id="IPR001293">
    <property type="entry name" value="Znf_TRAF"/>
</dbReference>
<dbReference type="SUPFAM" id="SSF49599">
    <property type="entry name" value="TRAF domain-like"/>
    <property type="match status" value="3"/>
</dbReference>
<keyword evidence="3 13" id="KW-0963">Cytoplasm</keyword>
<feature type="domain" description="TRAF-type" evidence="18">
    <location>
        <begin position="183"/>
        <end position="239"/>
    </location>
</feature>
<keyword evidence="8 14" id="KW-0863">Zinc-finger</keyword>
<feature type="coiled-coil region" evidence="15">
    <location>
        <begin position="336"/>
        <end position="394"/>
    </location>
</feature>
<keyword evidence="7" id="KW-0677">Repeat</keyword>
<dbReference type="Proteomes" id="UP000694415">
    <property type="component" value="Unplaced"/>
</dbReference>
<feature type="domain" description="MATH" evidence="17">
    <location>
        <begin position="397"/>
        <end position="544"/>
    </location>
</feature>
<dbReference type="PROSITE" id="PS50144">
    <property type="entry name" value="MATH"/>
    <property type="match status" value="1"/>
</dbReference>
<dbReference type="GO" id="GO:0005829">
    <property type="term" value="C:cytosol"/>
    <property type="evidence" value="ECO:0007669"/>
    <property type="project" value="UniProtKB-SubCell"/>
</dbReference>
<comment type="function">
    <text evidence="12">Adapter protein and signal transducer that links members of the tumor necrosis factor receptor family to different signaling pathways by association with the receptor cytoplasmic domain and kinases. Mediates activation of NF-kappa-B and probably JNK. Seems to be involved in apoptosis. Plays a role in mediating activation of NF-kappa-B by EIF2AK2/PKR.</text>
</comment>
<dbReference type="GO" id="GO:0006915">
    <property type="term" value="P:apoptotic process"/>
    <property type="evidence" value="ECO:0007669"/>
    <property type="project" value="UniProtKB-KW"/>
</dbReference>
<dbReference type="EC" id="2.3.2.27" evidence="13"/>
<dbReference type="PIRSF" id="PIRSF015614">
    <property type="entry name" value="TRAF"/>
    <property type="match status" value="1"/>
</dbReference>
<dbReference type="GO" id="GO:0061630">
    <property type="term" value="F:ubiquitin protein ligase activity"/>
    <property type="evidence" value="ECO:0007669"/>
    <property type="project" value="UniProtKB-EC"/>
</dbReference>
<dbReference type="PROSITE" id="PS00518">
    <property type="entry name" value="ZF_RING_1"/>
    <property type="match status" value="1"/>
</dbReference>
<dbReference type="Pfam" id="PF21355">
    <property type="entry name" value="TRAF-mep_MATH"/>
    <property type="match status" value="1"/>
</dbReference>
<dbReference type="FunFam" id="3.30.40.10:FF:000356">
    <property type="entry name" value="TNF receptor-associated factor"/>
    <property type="match status" value="1"/>
</dbReference>
<feature type="domain" description="TRAF-type" evidence="18">
    <location>
        <begin position="128"/>
        <end position="181"/>
    </location>
</feature>
<feature type="zinc finger region" description="TRAF-type" evidence="14">
    <location>
        <begin position="128"/>
        <end position="181"/>
    </location>
</feature>
<feature type="domain" description="RING-type" evidence="16">
    <location>
        <begin position="45"/>
        <end position="85"/>
    </location>
</feature>
<evidence type="ECO:0000256" key="13">
    <source>
        <dbReference type="PIRNR" id="PIRNR015614"/>
    </source>
</evidence>
<dbReference type="InterPro" id="IPR027130">
    <property type="entry name" value="TRAF5_C3HC3D_RING-HC_finger"/>
</dbReference>
<dbReference type="FunFam" id="3.30.40.10:FF:000323">
    <property type="entry name" value="TNF receptor-associated factor"/>
    <property type="match status" value="1"/>
</dbReference>
<dbReference type="PANTHER" id="PTHR10131:SF83">
    <property type="entry name" value="TNF RECEPTOR-ASSOCIATED FACTOR 5"/>
    <property type="match status" value="1"/>
</dbReference>
<dbReference type="Gene3D" id="3.30.40.10">
    <property type="entry name" value="Zinc/RING finger domain, C3HC4 (zinc finger)"/>
    <property type="match status" value="3"/>
</dbReference>
<dbReference type="GeneTree" id="ENSGT00940000160954"/>
<evidence type="ECO:0000256" key="7">
    <source>
        <dbReference type="ARBA" id="ARBA00022737"/>
    </source>
</evidence>
<keyword evidence="4" id="KW-1017">Isopeptide bond</keyword>
<dbReference type="GO" id="GO:0031996">
    <property type="term" value="F:thioesterase binding"/>
    <property type="evidence" value="ECO:0007669"/>
    <property type="project" value="TreeGrafter"/>
</dbReference>
<organism evidence="19 20">
    <name type="scientific">Mus spicilegus</name>
    <name type="common">Mound-building mouse</name>
    <dbReference type="NCBI Taxonomy" id="10103"/>
    <lineage>
        <taxon>Eukaryota</taxon>
        <taxon>Metazoa</taxon>
        <taxon>Chordata</taxon>
        <taxon>Craniata</taxon>
        <taxon>Vertebrata</taxon>
        <taxon>Euteleostomi</taxon>
        <taxon>Mammalia</taxon>
        <taxon>Eutheria</taxon>
        <taxon>Euarchontoglires</taxon>
        <taxon>Glires</taxon>
        <taxon>Rodentia</taxon>
        <taxon>Myomorpha</taxon>
        <taxon>Muroidea</taxon>
        <taxon>Muridae</taxon>
        <taxon>Murinae</taxon>
        <taxon>Mus</taxon>
        <taxon>Mus</taxon>
    </lineage>
</organism>
<dbReference type="Pfam" id="PF02176">
    <property type="entry name" value="zf-TRAF"/>
    <property type="match status" value="1"/>
</dbReference>
<dbReference type="SUPFAM" id="SSF57850">
    <property type="entry name" value="RING/U-box"/>
    <property type="match status" value="1"/>
</dbReference>
<evidence type="ECO:0000259" key="17">
    <source>
        <dbReference type="PROSITE" id="PS50144"/>
    </source>
</evidence>
<evidence type="ECO:0000256" key="6">
    <source>
        <dbReference type="ARBA" id="ARBA00022723"/>
    </source>
</evidence>
<dbReference type="InterPro" id="IPR001841">
    <property type="entry name" value="Znf_RING"/>
</dbReference>
<comment type="subcellular location">
    <subcellularLocation>
        <location evidence="1">Cytoplasm</location>
        <location evidence="1">Cytosol</location>
    </subcellularLocation>
</comment>
<evidence type="ECO:0000256" key="1">
    <source>
        <dbReference type="ARBA" id="ARBA00004514"/>
    </source>
</evidence>
<comment type="catalytic activity">
    <reaction evidence="13">
        <text>S-ubiquitinyl-[E2 ubiquitin-conjugating enzyme]-L-cysteine + [acceptor protein]-L-lysine = [E2 ubiquitin-conjugating enzyme]-L-cysteine + N(6)-ubiquitinyl-[acceptor protein]-L-lysine.</text>
        <dbReference type="EC" id="2.3.2.27"/>
    </reaction>
</comment>